<dbReference type="Proteomes" id="UP000449547">
    <property type="component" value="Unassembled WGS sequence"/>
</dbReference>
<organism evidence="2 3">
    <name type="scientific">Diutina rugosa</name>
    <name type="common">Yeast</name>
    <name type="synonym">Candida rugosa</name>
    <dbReference type="NCBI Taxonomy" id="5481"/>
    <lineage>
        <taxon>Eukaryota</taxon>
        <taxon>Fungi</taxon>
        <taxon>Dikarya</taxon>
        <taxon>Ascomycota</taxon>
        <taxon>Saccharomycotina</taxon>
        <taxon>Pichiomycetes</taxon>
        <taxon>Debaryomycetaceae</taxon>
        <taxon>Diutina</taxon>
    </lineage>
</organism>
<gene>
    <name evidence="2" type="ORF">DIURU_005630</name>
</gene>
<dbReference type="AlphaFoldDB" id="A0A642UJF7"/>
<dbReference type="GeneID" id="54784281"/>
<feature type="transmembrane region" description="Helical" evidence="1">
    <location>
        <begin position="21"/>
        <end position="50"/>
    </location>
</feature>
<keyword evidence="1" id="KW-0812">Transmembrane</keyword>
<evidence type="ECO:0000256" key="1">
    <source>
        <dbReference type="SAM" id="Phobius"/>
    </source>
</evidence>
<sequence>MDEEATLLATPLVPADVAKRFLLMSVAVAVVGIVTADLGMIIPTALTATLAIASRYPRSSSASALLVVGFPFLSIVGILATVWWTRAFWCVFVCLAVYCLEMTRLEARSSPQRHGTSTFLPT</sequence>
<protein>
    <submittedName>
        <fullName evidence="2">Uncharacterized protein</fullName>
    </submittedName>
</protein>
<evidence type="ECO:0000313" key="2">
    <source>
        <dbReference type="EMBL" id="KAA8896618.1"/>
    </source>
</evidence>
<name>A0A642UJF7_DIURU</name>
<proteinExistence type="predicted"/>
<evidence type="ECO:0000313" key="3">
    <source>
        <dbReference type="Proteomes" id="UP000449547"/>
    </source>
</evidence>
<dbReference type="VEuPathDB" id="FungiDB:DIURU_005630"/>
<keyword evidence="3" id="KW-1185">Reference proteome</keyword>
<dbReference type="RefSeq" id="XP_034009478.1">
    <property type="nucleotide sequence ID" value="XM_034158634.1"/>
</dbReference>
<reference evidence="2 3" key="1">
    <citation type="submission" date="2019-07" db="EMBL/GenBank/DDBJ databases">
        <title>Genome assembly of two rare yeast pathogens: Diutina rugosa and Trichomonascus ciferrii.</title>
        <authorList>
            <person name="Mixao V."/>
            <person name="Saus E."/>
            <person name="Hansen A."/>
            <person name="Lass-Flor C."/>
            <person name="Gabaldon T."/>
        </authorList>
    </citation>
    <scope>NUCLEOTIDE SEQUENCE [LARGE SCALE GENOMIC DNA]</scope>
    <source>
        <strain evidence="2 3">CBS 613</strain>
    </source>
</reference>
<dbReference type="EMBL" id="SWFT01000163">
    <property type="protein sequence ID" value="KAA8896618.1"/>
    <property type="molecule type" value="Genomic_DNA"/>
</dbReference>
<accession>A0A642UJF7</accession>
<feature type="transmembrane region" description="Helical" evidence="1">
    <location>
        <begin position="62"/>
        <end position="80"/>
    </location>
</feature>
<keyword evidence="1" id="KW-0472">Membrane</keyword>
<comment type="caution">
    <text evidence="2">The sequence shown here is derived from an EMBL/GenBank/DDBJ whole genome shotgun (WGS) entry which is preliminary data.</text>
</comment>
<keyword evidence="1" id="KW-1133">Transmembrane helix</keyword>